<dbReference type="STRING" id="48467.SAMN02745166_01440"/>
<dbReference type="PROSITE" id="PS50965">
    <property type="entry name" value="NERD"/>
    <property type="match status" value="1"/>
</dbReference>
<keyword evidence="1" id="KW-0812">Transmembrane</keyword>
<reference evidence="4" key="1">
    <citation type="submission" date="2017-02" db="EMBL/GenBank/DDBJ databases">
        <authorList>
            <person name="Varghese N."/>
            <person name="Submissions S."/>
        </authorList>
    </citation>
    <scope>NUCLEOTIDE SEQUENCE [LARGE SCALE GENOMIC DNA]</scope>
    <source>
        <strain evidence="4">ATCC 700200</strain>
    </source>
</reference>
<sequence length="299" mass="33732">MSFLEQVGFGLIYPVVLGGGLLALIHWRLNRRPTRNPLGEDIQLRRQPGEHLRLEIAIQMERLLWAVFALMLLPLGGFCAVLWITTFLKVDVLVRLVASVAACLLVIACVYALILRFFSKLANLRLGWFGERVVADQLDVLKQKGYEIFHDVPCKGSMGSFNLDHVVVGNGIVVVVETKTRRKPKEKGSHKVSYCGQALQWPWGRSTRELDQVVNNAQWLRQEFKKNLNLDVTVYAALTIPGWYVIGGPPQAPVLVESYKRLAGFIEKRFARRMTSVETELASLHLHKLSSNVGYANLE</sequence>
<dbReference type="EMBL" id="FUYE01000004">
    <property type="protein sequence ID" value="SKA88544.1"/>
    <property type="molecule type" value="Genomic_DNA"/>
</dbReference>
<keyword evidence="1" id="KW-1133">Transmembrane helix</keyword>
<accession>A0A1T4XG37</accession>
<name>A0A1T4XG37_9BACT</name>
<evidence type="ECO:0000313" key="3">
    <source>
        <dbReference type="EMBL" id="SKA88544.1"/>
    </source>
</evidence>
<dbReference type="Pfam" id="PF08378">
    <property type="entry name" value="NERD"/>
    <property type="match status" value="1"/>
</dbReference>
<dbReference type="InterPro" id="IPR011528">
    <property type="entry name" value="NERD"/>
</dbReference>
<dbReference type="SUPFAM" id="SSF52980">
    <property type="entry name" value="Restriction endonuclease-like"/>
    <property type="match status" value="1"/>
</dbReference>
<dbReference type="Proteomes" id="UP000190774">
    <property type="component" value="Unassembled WGS sequence"/>
</dbReference>
<dbReference type="InterPro" id="IPR011335">
    <property type="entry name" value="Restrct_endonuc-II-like"/>
</dbReference>
<feature type="transmembrane region" description="Helical" evidence="1">
    <location>
        <begin position="63"/>
        <end position="84"/>
    </location>
</feature>
<proteinExistence type="predicted"/>
<evidence type="ECO:0000259" key="2">
    <source>
        <dbReference type="PROSITE" id="PS50965"/>
    </source>
</evidence>
<keyword evidence="1" id="KW-0472">Membrane</keyword>
<evidence type="ECO:0000256" key="1">
    <source>
        <dbReference type="SAM" id="Phobius"/>
    </source>
</evidence>
<dbReference type="AlphaFoldDB" id="A0A1T4XG37"/>
<feature type="transmembrane region" description="Helical" evidence="1">
    <location>
        <begin position="96"/>
        <end position="118"/>
    </location>
</feature>
<gene>
    <name evidence="3" type="ORF">SAMN02745166_01440</name>
</gene>
<evidence type="ECO:0000313" key="4">
    <source>
        <dbReference type="Proteomes" id="UP000190774"/>
    </source>
</evidence>
<protein>
    <submittedName>
        <fullName evidence="3">Nuclease-related domain-containing protein</fullName>
    </submittedName>
</protein>
<organism evidence="3 4">
    <name type="scientific">Prosthecobacter debontii</name>
    <dbReference type="NCBI Taxonomy" id="48467"/>
    <lineage>
        <taxon>Bacteria</taxon>
        <taxon>Pseudomonadati</taxon>
        <taxon>Verrucomicrobiota</taxon>
        <taxon>Verrucomicrobiia</taxon>
        <taxon>Verrucomicrobiales</taxon>
        <taxon>Verrucomicrobiaceae</taxon>
        <taxon>Prosthecobacter</taxon>
    </lineage>
</organism>
<keyword evidence="4" id="KW-1185">Reference proteome</keyword>
<feature type="transmembrane region" description="Helical" evidence="1">
    <location>
        <begin position="6"/>
        <end position="25"/>
    </location>
</feature>
<feature type="domain" description="NERD" evidence="2">
    <location>
        <begin position="126"/>
        <end position="247"/>
    </location>
</feature>